<dbReference type="SUPFAM" id="SSF51905">
    <property type="entry name" value="FAD/NAD(P)-binding domain"/>
    <property type="match status" value="1"/>
</dbReference>
<dbReference type="RefSeq" id="WP_181052625.1">
    <property type="nucleotide sequence ID" value="NZ_JACDXJ010000001.1"/>
</dbReference>
<dbReference type="Proteomes" id="UP000572984">
    <property type="component" value="Unassembled WGS sequence"/>
</dbReference>
<dbReference type="InterPro" id="IPR036188">
    <property type="entry name" value="FAD/NAD-bd_sf"/>
</dbReference>
<evidence type="ECO:0000313" key="3">
    <source>
        <dbReference type="EMBL" id="MBA1157117.1"/>
    </source>
</evidence>
<keyword evidence="1" id="KW-0560">Oxidoreductase</keyword>
<evidence type="ECO:0000313" key="4">
    <source>
        <dbReference type="Proteomes" id="UP000572984"/>
    </source>
</evidence>
<name>A0A838BNJ9_9HYPH</name>
<comment type="caution">
    <text evidence="3">The sequence shown here is derived from an EMBL/GenBank/DDBJ whole genome shotgun (WGS) entry which is preliminary data.</text>
</comment>
<dbReference type="AlphaFoldDB" id="A0A838BNJ9"/>
<proteinExistence type="predicted"/>
<dbReference type="PRINTS" id="PR00420">
    <property type="entry name" value="RNGMNOXGNASE"/>
</dbReference>
<feature type="domain" description="FAD-binding" evidence="2">
    <location>
        <begin position="14"/>
        <end position="328"/>
    </location>
</feature>
<dbReference type="InterPro" id="IPR002938">
    <property type="entry name" value="FAD-bd"/>
</dbReference>
<sequence length="406" mass="45036">MNTSQSPEALHARCCVVGGGPAGMMLGFLLARQRIDVLVLEKHADFLRDFRGDTIHPSTLEVMDELGLLQEFLARPHQETQAVSLVIGGETLKLGDFSHLPTRCKFIAFMPQWDFLDFLAEHARAYPHFHLRMLAEATDLIEEQGKVVGVRVSTPDGPLEVRADLVVAADGRRSIMREKAGLEILDIGAPMDVLWMRVSKLPGDPSQLLGRIEAGQMLVMIDRGEYWQCAYLIPKGTVERLRQEGLPAFRAKLAGLAPFLGSRVEELQSWDDIKLLTVAVDRLKQWFRPGLLCIGDAAHAMSPAGGVGINLAIQDAVATANILGPLLRQGPVGPESLALVQKRREWPTRMTQGLQVLLQNRLIDPVLNSKGPVSAPWLVRLLARWPLFRRLPARIIGIGFRPEHVR</sequence>
<dbReference type="InterPro" id="IPR050631">
    <property type="entry name" value="PheA/TfdB_FAD_monoxygenase"/>
</dbReference>
<gene>
    <name evidence="3" type="ORF">H0S73_13355</name>
</gene>
<keyword evidence="4" id="KW-1185">Reference proteome</keyword>
<accession>A0A838BNJ9</accession>
<dbReference type="GO" id="GO:0071949">
    <property type="term" value="F:FAD binding"/>
    <property type="evidence" value="ECO:0007669"/>
    <property type="project" value="InterPro"/>
</dbReference>
<evidence type="ECO:0000259" key="2">
    <source>
        <dbReference type="Pfam" id="PF01494"/>
    </source>
</evidence>
<dbReference type="Pfam" id="PF01494">
    <property type="entry name" value="FAD_binding_3"/>
    <property type="match status" value="1"/>
</dbReference>
<dbReference type="NCBIfam" id="NF004833">
    <property type="entry name" value="PRK06185.1-1"/>
    <property type="match status" value="1"/>
</dbReference>
<dbReference type="EMBL" id="JACDXJ010000001">
    <property type="protein sequence ID" value="MBA1157117.1"/>
    <property type="molecule type" value="Genomic_DNA"/>
</dbReference>
<dbReference type="PANTHER" id="PTHR43476:SF5">
    <property type="entry name" value="FAD-DEPENDENT MONOOXYGENASE"/>
    <property type="match status" value="1"/>
</dbReference>
<dbReference type="PANTHER" id="PTHR43476">
    <property type="entry name" value="3-(3-HYDROXY-PHENYL)PROPIONATE/3-HYDROXYCINNAMIC ACID HYDROXYLASE"/>
    <property type="match status" value="1"/>
</dbReference>
<reference evidence="3 4" key="1">
    <citation type="submission" date="2020-07" db="EMBL/GenBank/DDBJ databases">
        <title>Draft genome and description of Microvirga mediterraneensis Marseille-Q2068 sp. nov.</title>
        <authorList>
            <person name="Boxberger M."/>
        </authorList>
    </citation>
    <scope>NUCLEOTIDE SEQUENCE [LARGE SCALE GENOMIC DNA]</scope>
    <source>
        <strain evidence="3 4">Marseille-Q2068</strain>
    </source>
</reference>
<protein>
    <submittedName>
        <fullName evidence="3">FAD-dependent oxidoreductase</fullName>
    </submittedName>
</protein>
<evidence type="ECO:0000256" key="1">
    <source>
        <dbReference type="ARBA" id="ARBA00023002"/>
    </source>
</evidence>
<dbReference type="GO" id="GO:0016491">
    <property type="term" value="F:oxidoreductase activity"/>
    <property type="evidence" value="ECO:0007669"/>
    <property type="project" value="UniProtKB-KW"/>
</dbReference>
<dbReference type="Gene3D" id="3.50.50.60">
    <property type="entry name" value="FAD/NAD(P)-binding domain"/>
    <property type="match status" value="2"/>
</dbReference>
<organism evidence="3 4">
    <name type="scientific">Microvirga mediterraneensis</name>
    <dbReference type="NCBI Taxonomy" id="2754695"/>
    <lineage>
        <taxon>Bacteria</taxon>
        <taxon>Pseudomonadati</taxon>
        <taxon>Pseudomonadota</taxon>
        <taxon>Alphaproteobacteria</taxon>
        <taxon>Hyphomicrobiales</taxon>
        <taxon>Methylobacteriaceae</taxon>
        <taxon>Microvirga</taxon>
    </lineage>
</organism>
<dbReference type="NCBIfam" id="NF004834">
    <property type="entry name" value="PRK06185.1-3"/>
    <property type="match status" value="1"/>
</dbReference>